<evidence type="ECO:0008006" key="3">
    <source>
        <dbReference type="Google" id="ProtNLM"/>
    </source>
</evidence>
<evidence type="ECO:0000313" key="1">
    <source>
        <dbReference type="EMBL" id="KYH35251.1"/>
    </source>
</evidence>
<proteinExistence type="predicted"/>
<dbReference type="Pfam" id="PF13171">
    <property type="entry name" value="DUF4004"/>
    <property type="match status" value="1"/>
</dbReference>
<sequence length="216" mass="24964">MSRELISKKDLLDLTGISYGQLYRWKRKKLIPEEWFIKKSSFTGQETFFPKEKILDRIDKIKNMKDDLSLDQIANMFAPKLADVFLNKHELKEKGILSDITLNIYSSINGEEEAFSFEKILFLYTVELFIKSGEASIEEGKNILLTLEGNYRKFKSKGCEVILVRKFGVAICILISPQSEIFIEDSAKFIKKINMAKCIEELKIKIFGKSTINNIK</sequence>
<name>A0A151B5P7_9CLOT</name>
<dbReference type="AlphaFoldDB" id="A0A151B5P7"/>
<accession>A0A151B5P7</accession>
<dbReference type="STRING" id="1121338.CLTEP_08760"/>
<keyword evidence="2" id="KW-1185">Reference proteome</keyword>
<dbReference type="RefSeq" id="WP_066823118.1">
    <property type="nucleotide sequence ID" value="NZ_LTBA01000005.1"/>
</dbReference>
<organism evidence="1 2">
    <name type="scientific">Clostridium tepidiprofundi DSM 19306</name>
    <dbReference type="NCBI Taxonomy" id="1121338"/>
    <lineage>
        <taxon>Bacteria</taxon>
        <taxon>Bacillati</taxon>
        <taxon>Bacillota</taxon>
        <taxon>Clostridia</taxon>
        <taxon>Eubacteriales</taxon>
        <taxon>Clostridiaceae</taxon>
        <taxon>Clostridium</taxon>
    </lineage>
</organism>
<dbReference type="OrthoDB" id="1648298at2"/>
<dbReference type="Proteomes" id="UP000075531">
    <property type="component" value="Unassembled WGS sequence"/>
</dbReference>
<dbReference type="EMBL" id="LTBA01000005">
    <property type="protein sequence ID" value="KYH35251.1"/>
    <property type="molecule type" value="Genomic_DNA"/>
</dbReference>
<evidence type="ECO:0000313" key="2">
    <source>
        <dbReference type="Proteomes" id="UP000075531"/>
    </source>
</evidence>
<dbReference type="InterPro" id="IPR025063">
    <property type="entry name" value="DUF4004"/>
</dbReference>
<dbReference type="PATRIC" id="fig|1121338.3.peg.897"/>
<gene>
    <name evidence="1" type="ORF">CLTEP_08760</name>
</gene>
<comment type="caution">
    <text evidence="1">The sequence shown here is derived from an EMBL/GenBank/DDBJ whole genome shotgun (WGS) entry which is preliminary data.</text>
</comment>
<protein>
    <recommendedName>
        <fullName evidence="3">DUF4004 family protein</fullName>
    </recommendedName>
</protein>
<reference evidence="1 2" key="1">
    <citation type="submission" date="2016-02" db="EMBL/GenBank/DDBJ databases">
        <title>Genome sequence of Clostridium tepidiprofundi DSM 19306.</title>
        <authorList>
            <person name="Poehlein A."/>
            <person name="Daniel R."/>
        </authorList>
    </citation>
    <scope>NUCLEOTIDE SEQUENCE [LARGE SCALE GENOMIC DNA]</scope>
    <source>
        <strain evidence="1 2">DSM 19306</strain>
    </source>
</reference>